<reference evidence="15 16" key="1">
    <citation type="submission" date="2019-08" db="EMBL/GenBank/DDBJ databases">
        <title>Draft genome of C. urealyticum strain VH4248.</title>
        <authorList>
            <person name="Navas J."/>
        </authorList>
    </citation>
    <scope>NUCLEOTIDE SEQUENCE [LARGE SCALE GENOMIC DNA]</scope>
    <source>
        <strain evidence="15 16">VH4248</strain>
    </source>
</reference>
<protein>
    <recommendedName>
        <fullName evidence="3">Membrane protein insertase YidC</fullName>
    </recommendedName>
    <alternativeName>
        <fullName evidence="11">Foldase YidC</fullName>
    </alternativeName>
    <alternativeName>
        <fullName evidence="10">Membrane integrase YidC</fullName>
    </alternativeName>
    <alternativeName>
        <fullName evidence="9">Membrane protein YidC</fullName>
    </alternativeName>
</protein>
<evidence type="ECO:0000256" key="12">
    <source>
        <dbReference type="RuleBase" id="RU003945"/>
    </source>
</evidence>
<sequence length="315" mass="36248">MIIVEYPVALVLKLWHVLFTKVFGIAPSVAWIVAVIFLVLTVRSLLAPLTLRQIRSSRNLSNLRPQLYQLSQEYVGRTDAESRKELNQRRKQMQLEGGYRMRDGCLPALIQIPVFVGLYRMLLRVARPNGVVDPDNLQGFGPLSDQDVYTFMHARIFGVPLITYVQMPAQSLANLGTDQASVFRVALPMVLLASTFTATNLFFSIRRTKATMDPDQGFSYFALGLLKVMLPIVFFMPILFGLLGPLPVMVFVYWLTNNLCTLTITQGIHVWSDKTHPYTEEFHAHNELQRQRRMEKKEEKRVAKRQKRRTGRHRR</sequence>
<evidence type="ECO:0000256" key="4">
    <source>
        <dbReference type="ARBA" id="ARBA00022692"/>
    </source>
</evidence>
<comment type="caution">
    <text evidence="15">The sequence shown here is derived from an EMBL/GenBank/DDBJ whole genome shotgun (WGS) entry which is preliminary data.</text>
</comment>
<feature type="compositionally biased region" description="Basic residues" evidence="13">
    <location>
        <begin position="302"/>
        <end position="315"/>
    </location>
</feature>
<accession>A0A5D4FSU1</accession>
<evidence type="ECO:0000256" key="9">
    <source>
        <dbReference type="ARBA" id="ARBA00031538"/>
    </source>
</evidence>
<evidence type="ECO:0000313" key="16">
    <source>
        <dbReference type="Proteomes" id="UP000324726"/>
    </source>
</evidence>
<feature type="transmembrane region" description="Helical" evidence="14">
    <location>
        <begin position="185"/>
        <end position="205"/>
    </location>
</feature>
<feature type="region of interest" description="Disordered" evidence="13">
    <location>
        <begin position="285"/>
        <end position="315"/>
    </location>
</feature>
<dbReference type="GeneID" id="60604915"/>
<feature type="transmembrane region" description="Helical" evidence="14">
    <location>
        <begin position="246"/>
        <end position="264"/>
    </location>
</feature>
<evidence type="ECO:0000256" key="13">
    <source>
        <dbReference type="SAM" id="MobiDB-lite"/>
    </source>
</evidence>
<dbReference type="Pfam" id="PF02096">
    <property type="entry name" value="60KD_IMP"/>
    <property type="match status" value="1"/>
</dbReference>
<evidence type="ECO:0000313" key="15">
    <source>
        <dbReference type="EMBL" id="TYR19781.1"/>
    </source>
</evidence>
<evidence type="ECO:0000256" key="1">
    <source>
        <dbReference type="ARBA" id="ARBA00004141"/>
    </source>
</evidence>
<organism evidence="15 16">
    <name type="scientific">Corynebacterium urealyticum</name>
    <dbReference type="NCBI Taxonomy" id="43771"/>
    <lineage>
        <taxon>Bacteria</taxon>
        <taxon>Bacillati</taxon>
        <taxon>Actinomycetota</taxon>
        <taxon>Actinomycetes</taxon>
        <taxon>Mycobacteriales</taxon>
        <taxon>Corynebacteriaceae</taxon>
        <taxon>Corynebacterium</taxon>
    </lineage>
</organism>
<name>A0A5D4FSU1_9CORY</name>
<comment type="subcellular location">
    <subcellularLocation>
        <location evidence="1 12">Membrane</location>
        <topology evidence="1 12">Multi-pass membrane protein</topology>
    </subcellularLocation>
</comment>
<evidence type="ECO:0000256" key="5">
    <source>
        <dbReference type="ARBA" id="ARBA00022989"/>
    </source>
</evidence>
<proteinExistence type="inferred from homology"/>
<evidence type="ECO:0000256" key="3">
    <source>
        <dbReference type="ARBA" id="ARBA00015325"/>
    </source>
</evidence>
<evidence type="ECO:0000256" key="11">
    <source>
        <dbReference type="ARBA" id="ARBA00033342"/>
    </source>
</evidence>
<evidence type="ECO:0000256" key="8">
    <source>
        <dbReference type="ARBA" id="ARBA00026028"/>
    </source>
</evidence>
<keyword evidence="4 12" id="KW-0812">Transmembrane</keyword>
<feature type="transmembrane region" description="Helical" evidence="14">
    <location>
        <begin position="217"/>
        <end position="240"/>
    </location>
</feature>
<dbReference type="OMA" id="VGNNLWT"/>
<dbReference type="InterPro" id="IPR028055">
    <property type="entry name" value="YidC/Oxa/ALB_C"/>
</dbReference>
<dbReference type="InterPro" id="IPR001708">
    <property type="entry name" value="YidC/ALB3/OXA1/COX18"/>
</dbReference>
<dbReference type="EMBL" id="VSZI01000001">
    <property type="protein sequence ID" value="TYR19781.1"/>
    <property type="molecule type" value="Genomic_DNA"/>
</dbReference>
<evidence type="ECO:0000256" key="10">
    <source>
        <dbReference type="ARBA" id="ARBA00033245"/>
    </source>
</evidence>
<comment type="function">
    <text evidence="7">Required for the insertion and/or proper folding and/or complex formation of integral membrane proteins into the membrane. Involved in integration of membrane proteins that insert both dependently and independently of the Sec translocase complex, as well as at least some lipoproteins. Aids folding of multispanning membrane proteins.</text>
</comment>
<dbReference type="GO" id="GO:0016020">
    <property type="term" value="C:membrane"/>
    <property type="evidence" value="ECO:0007669"/>
    <property type="project" value="UniProtKB-SubCell"/>
</dbReference>
<keyword evidence="6 14" id="KW-0472">Membrane</keyword>
<dbReference type="AlphaFoldDB" id="A0A5D4FSU1"/>
<evidence type="ECO:0000256" key="6">
    <source>
        <dbReference type="ARBA" id="ARBA00023136"/>
    </source>
</evidence>
<dbReference type="RefSeq" id="WP_012359381.1">
    <property type="nucleotide sequence ID" value="NZ_CP065982.1"/>
</dbReference>
<comment type="similarity">
    <text evidence="2">Belongs to the OXA1/ALB3/YidC family. Type 1 subfamily.</text>
</comment>
<evidence type="ECO:0000256" key="2">
    <source>
        <dbReference type="ARBA" id="ARBA00010527"/>
    </source>
</evidence>
<gene>
    <name evidence="15" type="primary">yidC</name>
    <name evidence="15" type="ORF">FYJ87_01930</name>
</gene>
<dbReference type="NCBIfam" id="TIGR03592">
    <property type="entry name" value="yidC_oxa1_cterm"/>
    <property type="match status" value="1"/>
</dbReference>
<dbReference type="Proteomes" id="UP000324726">
    <property type="component" value="Unassembled WGS sequence"/>
</dbReference>
<feature type="compositionally biased region" description="Basic and acidic residues" evidence="13">
    <location>
        <begin position="285"/>
        <end position="301"/>
    </location>
</feature>
<keyword evidence="5 14" id="KW-1133">Transmembrane helix</keyword>
<evidence type="ECO:0000256" key="7">
    <source>
        <dbReference type="ARBA" id="ARBA00025034"/>
    </source>
</evidence>
<dbReference type="PANTHER" id="PTHR12428">
    <property type="entry name" value="OXA1"/>
    <property type="match status" value="1"/>
</dbReference>
<dbReference type="GO" id="GO:0051205">
    <property type="term" value="P:protein insertion into membrane"/>
    <property type="evidence" value="ECO:0007669"/>
    <property type="project" value="TreeGrafter"/>
</dbReference>
<feature type="transmembrane region" description="Helical" evidence="14">
    <location>
        <begin position="22"/>
        <end position="46"/>
    </location>
</feature>
<comment type="subunit">
    <text evidence="8">Interacts with the Sec translocase complex via SecD. Specifically interacts with transmembrane segments of nascent integral membrane proteins during membrane integration.</text>
</comment>
<dbReference type="PANTHER" id="PTHR12428:SF65">
    <property type="entry name" value="CYTOCHROME C OXIDASE ASSEMBLY PROTEIN COX18, MITOCHONDRIAL"/>
    <property type="match status" value="1"/>
</dbReference>
<dbReference type="GO" id="GO:0032977">
    <property type="term" value="F:membrane insertase activity"/>
    <property type="evidence" value="ECO:0007669"/>
    <property type="project" value="InterPro"/>
</dbReference>
<evidence type="ECO:0000256" key="14">
    <source>
        <dbReference type="SAM" id="Phobius"/>
    </source>
</evidence>